<evidence type="ECO:0000313" key="5">
    <source>
        <dbReference type="Proteomes" id="UP000827889"/>
    </source>
</evidence>
<feature type="domain" description="TIR" evidence="4">
    <location>
        <begin position="19"/>
        <end position="183"/>
    </location>
</feature>
<dbReference type="RefSeq" id="XP_048134775.1">
    <property type="nucleotide sequence ID" value="XM_048278818.1"/>
</dbReference>
<reference evidence="6" key="1">
    <citation type="submission" date="2025-08" db="UniProtKB">
        <authorList>
            <consortium name="RefSeq"/>
        </authorList>
    </citation>
    <scope>IDENTIFICATION</scope>
    <source>
        <tissue evidence="6">Leaf</tissue>
    </source>
</reference>
<evidence type="ECO:0000313" key="6">
    <source>
        <dbReference type="RefSeq" id="XP_048134775.1"/>
    </source>
</evidence>
<dbReference type="Gene3D" id="3.80.10.10">
    <property type="entry name" value="Ribonuclease Inhibitor"/>
    <property type="match status" value="2"/>
</dbReference>
<proteinExistence type="predicted"/>
<dbReference type="InterPro" id="IPR027417">
    <property type="entry name" value="P-loop_NTPase"/>
</dbReference>
<gene>
    <name evidence="6" type="primary">LOC115731968</name>
</gene>
<dbReference type="PRINTS" id="PR00364">
    <property type="entry name" value="DISEASERSIST"/>
</dbReference>
<dbReference type="InterPro" id="IPR058192">
    <property type="entry name" value="WHD_ROQ1-like"/>
</dbReference>
<keyword evidence="1" id="KW-0433">Leucine-rich repeat</keyword>
<dbReference type="SUPFAM" id="SSF52200">
    <property type="entry name" value="Toll/Interleukin receptor TIR domain"/>
    <property type="match status" value="1"/>
</dbReference>
<evidence type="ECO:0000256" key="1">
    <source>
        <dbReference type="ARBA" id="ARBA00022614"/>
    </source>
</evidence>
<dbReference type="Gene3D" id="3.40.50.300">
    <property type="entry name" value="P-loop containing nucleotide triphosphate hydrolases"/>
    <property type="match status" value="1"/>
</dbReference>
<dbReference type="SMART" id="SM00255">
    <property type="entry name" value="TIR"/>
    <property type="match status" value="1"/>
</dbReference>
<accession>A0ABM3HDU5</accession>
<dbReference type="Proteomes" id="UP000827889">
    <property type="component" value="Chromosome 5"/>
</dbReference>
<dbReference type="Pfam" id="PF23598">
    <property type="entry name" value="LRR_14"/>
    <property type="match status" value="1"/>
</dbReference>
<sequence length="971" mass="111163">MDVCNDHPRLPSTRWPNVCRHEVFLSFRGEDVRKSFIEFLYHGLIDSGISTTFIDYDGIGIGEEIMDKIFQVIGHSDICIPVFSKDFASSKSCLKELEKMVDCDRTIMPIFYDASPSVVGHQQESYQQSFFNHADEGVEPATINKWKEALRSVSEKRGWELEKFQHGEHELIKDVVSTVRRLLSKDDLDVTAHLEGMDHPVQEVMKKLDVRYENGQVFEGQMLTEKRVVVISGLPGIGKSTLATVVYNKIHHLFEGKSFLKDIHGEVEQGRLLSLQEDLISSLQKRRCTLRSSAQGTEFIKYKFRDLRVLIVLDDVSDFKLINSLAGDPIWFGPGSRIIVISTTSDLVDKYSQVPVTSTNSSTVNICDGIIVEKYELNQMNHDHALQLFCKYALGGNPLQGELSRLAQDITSAIGGLPHVIQVVGSSLFGKPTEFWEEALDRLNREPYAEEVKRILKRRYEDLDKYAQEIFLDIACFFEGEDKTIPSYMWKACKYDPYRGLDQLHKMSLAKTRENNELWMHNQLKVLGREIVKEENPRKPFKRSRLWNQEDIEPALNKRKVNAVEALSATLDNSHSFSEHRFFSNFSNLRFLRMNHAITKGNKQSAKNPKKNLFLPRLKWLEWQWCHNISSLLALDLSDLVVLDLSRSTSRTWRCWRQIMKKAKNLKVLILKDCAWLVECPVSYAPINLERLNLEYCSTLPGVGRSISKLTNLVSLNIKFCNFVEELPEDIGSLVALKELYIDGTSIKTIDFPEGSYGKLEILSACNCKSLSLSNSIGNLKSLSYLALDDTELSELPCSIGLLKNLRTLSLRNCRRLWKLPDSIGSLEELQVMDLSDAIVDELPSSVKYLRNLRVLKMPRTFIREFPGGIMNLESLEEIDFSGCRCLTGECDITGLFSLRILFLVYTDISQLIVTERQYCNPQNLKLDDNVRISITGTTKRIQHQLNRFEMRTQFPADRHHVSVPTMSQRP</sequence>
<evidence type="ECO:0000256" key="3">
    <source>
        <dbReference type="ARBA" id="ARBA00022821"/>
    </source>
</evidence>
<organism evidence="5 6">
    <name type="scientific">Rhodamnia argentea</name>
    <dbReference type="NCBI Taxonomy" id="178133"/>
    <lineage>
        <taxon>Eukaryota</taxon>
        <taxon>Viridiplantae</taxon>
        <taxon>Streptophyta</taxon>
        <taxon>Embryophyta</taxon>
        <taxon>Tracheophyta</taxon>
        <taxon>Spermatophyta</taxon>
        <taxon>Magnoliopsida</taxon>
        <taxon>eudicotyledons</taxon>
        <taxon>Gunneridae</taxon>
        <taxon>Pentapetalae</taxon>
        <taxon>rosids</taxon>
        <taxon>malvids</taxon>
        <taxon>Myrtales</taxon>
        <taxon>Myrtaceae</taxon>
        <taxon>Myrtoideae</taxon>
        <taxon>Myrteae</taxon>
        <taxon>Australasian group</taxon>
        <taxon>Rhodamnia</taxon>
    </lineage>
</organism>
<dbReference type="InterPro" id="IPR035897">
    <property type="entry name" value="Toll_tir_struct_dom_sf"/>
</dbReference>
<dbReference type="Gene3D" id="3.40.50.10140">
    <property type="entry name" value="Toll/interleukin-1 receptor homology (TIR) domain"/>
    <property type="match status" value="1"/>
</dbReference>
<dbReference type="SUPFAM" id="SSF52058">
    <property type="entry name" value="L domain-like"/>
    <property type="match status" value="1"/>
</dbReference>
<dbReference type="Gene3D" id="1.10.8.430">
    <property type="entry name" value="Helical domain of apoptotic protease-activating factors"/>
    <property type="match status" value="1"/>
</dbReference>
<dbReference type="InterPro" id="IPR044974">
    <property type="entry name" value="Disease_R_plants"/>
</dbReference>
<dbReference type="Pfam" id="PF01582">
    <property type="entry name" value="TIR"/>
    <property type="match status" value="1"/>
</dbReference>
<evidence type="ECO:0000256" key="2">
    <source>
        <dbReference type="ARBA" id="ARBA00022737"/>
    </source>
</evidence>
<dbReference type="PANTHER" id="PTHR11017">
    <property type="entry name" value="LEUCINE-RICH REPEAT-CONTAINING PROTEIN"/>
    <property type="match status" value="1"/>
</dbReference>
<dbReference type="Pfam" id="PF23282">
    <property type="entry name" value="WHD_ROQ1"/>
    <property type="match status" value="1"/>
</dbReference>
<dbReference type="SUPFAM" id="SSF52540">
    <property type="entry name" value="P-loop containing nucleoside triphosphate hydrolases"/>
    <property type="match status" value="1"/>
</dbReference>
<dbReference type="InterPro" id="IPR000157">
    <property type="entry name" value="TIR_dom"/>
</dbReference>
<dbReference type="PROSITE" id="PS50104">
    <property type="entry name" value="TIR"/>
    <property type="match status" value="1"/>
</dbReference>
<dbReference type="Pfam" id="PF00931">
    <property type="entry name" value="NB-ARC"/>
    <property type="match status" value="1"/>
</dbReference>
<dbReference type="InterPro" id="IPR002182">
    <property type="entry name" value="NB-ARC"/>
</dbReference>
<dbReference type="GeneID" id="115731968"/>
<keyword evidence="5" id="KW-1185">Reference proteome</keyword>
<keyword evidence="3" id="KW-0611">Plant defense</keyword>
<dbReference type="InterPro" id="IPR042197">
    <property type="entry name" value="Apaf_helical"/>
</dbReference>
<keyword evidence="2" id="KW-0677">Repeat</keyword>
<dbReference type="PANTHER" id="PTHR11017:SF570">
    <property type="entry name" value="DISEASE RESISTANCE PROTEIN (TIR-NBS CLASS)-RELATED"/>
    <property type="match status" value="1"/>
</dbReference>
<protein>
    <submittedName>
        <fullName evidence="6">Disease resistance protein RUN1-like</fullName>
    </submittedName>
</protein>
<evidence type="ECO:0000259" key="4">
    <source>
        <dbReference type="PROSITE" id="PS50104"/>
    </source>
</evidence>
<dbReference type="InterPro" id="IPR032675">
    <property type="entry name" value="LRR_dom_sf"/>
</dbReference>
<name>A0ABM3HDU5_9MYRT</name>
<dbReference type="InterPro" id="IPR055414">
    <property type="entry name" value="LRR_R13L4/SHOC2-like"/>
</dbReference>